<organism evidence="1 2">
    <name type="scientific">Klebsiella phage vB_KleM_RaK2</name>
    <dbReference type="NCBI Taxonomy" id="1147094"/>
    <lineage>
        <taxon>Viruses</taxon>
        <taxon>Duplodnaviria</taxon>
        <taxon>Heunggongvirae</taxon>
        <taxon>Uroviricota</taxon>
        <taxon>Caudoviricetes</taxon>
        <taxon>Alcyoneusvirus</taxon>
        <taxon>Alcyoneusvirus RaK2</taxon>
    </lineage>
</organism>
<dbReference type="KEGG" id="vg:14012811"/>
<accession>H6X430</accession>
<gene>
    <name evidence="1" type="ORF">RaK2_00223</name>
</gene>
<evidence type="ECO:0000313" key="2">
    <source>
        <dbReference type="Proteomes" id="UP000007524"/>
    </source>
</evidence>
<keyword evidence="2" id="KW-1185">Reference proteome</keyword>
<dbReference type="RefSeq" id="YP_007007378.1">
    <property type="nucleotide sequence ID" value="NC_019526.1"/>
</dbReference>
<proteinExistence type="predicted"/>
<name>H6X430_9CAUD</name>
<reference evidence="1 2" key="1">
    <citation type="journal article" date="2012" name="J. Virol.">
        <title>Genome of Klebsiella sp.-Infecting Bacteriophage vB_KleM_RaK2.</title>
        <authorList>
            <person name="Simoliunas E."/>
            <person name="Kaliniene L."/>
            <person name="Truncaite L."/>
            <person name="Klausa V."/>
            <person name="Zajanckauskaite A."/>
            <person name="Meskys R."/>
        </authorList>
    </citation>
    <scope>NUCLEOTIDE SEQUENCE [LARGE SCALE GENOMIC DNA]</scope>
</reference>
<sequence length="138" mass="16179">MSKLTLLNILQECYEKLENSNPSVIFNSSFDNYSTSNYKAKILVYNHFDLSSLSDCSNIYLHICDYNDDSGYTMTIDIYKGYFYYKNKKFDNFENLFPLTEDTMFQYSTLYDTSSLTMDELNFIMSISLDIPIYEAAL</sequence>
<dbReference type="Proteomes" id="UP000007524">
    <property type="component" value="Segment"/>
</dbReference>
<protein>
    <submittedName>
        <fullName evidence="1">Uncharacterized protein</fullName>
    </submittedName>
</protein>
<dbReference type="EMBL" id="JQ513383">
    <property type="protein sequence ID" value="AFA44496.1"/>
    <property type="molecule type" value="Genomic_DNA"/>
</dbReference>
<evidence type="ECO:0000313" key="1">
    <source>
        <dbReference type="EMBL" id="AFA44496.1"/>
    </source>
</evidence>
<dbReference type="GeneID" id="14012811"/>